<evidence type="ECO:0008006" key="3">
    <source>
        <dbReference type="Google" id="ProtNLM"/>
    </source>
</evidence>
<accession>A0AAE4QZ68</accession>
<comment type="caution">
    <text evidence="1">The sequence shown here is derived from an EMBL/GenBank/DDBJ whole genome shotgun (WGS) entry which is preliminary data.</text>
</comment>
<dbReference type="RefSeq" id="WP_317471363.1">
    <property type="nucleotide sequence ID" value="NZ_JAWLKJ010000006.1"/>
</dbReference>
<dbReference type="EMBL" id="JAWLKJ010000006">
    <property type="protein sequence ID" value="MDV6300890.1"/>
    <property type="molecule type" value="Genomic_DNA"/>
</dbReference>
<proteinExistence type="predicted"/>
<dbReference type="Proteomes" id="UP001185873">
    <property type="component" value="Unassembled WGS sequence"/>
</dbReference>
<sequence length="270" mass="30856">MDPLVEVRVVRVGTQKPARVLVRFVDQEFEGREDWVPPARLKAPWEDVDEFRTKEERWNRIYAAGPGRDDPREDAAGEVFELLIDPELASLGYHTGGSISITRPEALALELGLELEQLVGDPDAFIEDGAVIVPWPVTELVIRTAIQRNPEPVLQRVWSEEAQARNEAIHGRHSAMRRGESYYVSPEHCVEFDNEYAKPIREVLRSWCGTDAIERFDELVELRKEIRRVGDVAQRAIDALRYSGRESHAAELERELGTPVEMLRHGDEQE</sequence>
<name>A0AAE4QZ68_9ACTN</name>
<organism evidence="1 2">
    <name type="scientific">Dietzia maris</name>
    <dbReference type="NCBI Taxonomy" id="37915"/>
    <lineage>
        <taxon>Bacteria</taxon>
        <taxon>Bacillati</taxon>
        <taxon>Actinomycetota</taxon>
        <taxon>Actinomycetes</taxon>
        <taxon>Mycobacteriales</taxon>
        <taxon>Dietziaceae</taxon>
        <taxon>Dietzia</taxon>
    </lineage>
</organism>
<reference evidence="1" key="1">
    <citation type="submission" date="2023-10" db="EMBL/GenBank/DDBJ databases">
        <title>Development of a sustainable strategy for remediation of hydrocarbon-contaminated territories based on the waste exchange concept.</title>
        <authorList>
            <person name="Krivoruchko A."/>
        </authorList>
    </citation>
    <scope>NUCLEOTIDE SEQUENCE</scope>
    <source>
        <strain evidence="1">IEGM 1175</strain>
    </source>
</reference>
<evidence type="ECO:0000313" key="1">
    <source>
        <dbReference type="EMBL" id="MDV6300890.1"/>
    </source>
</evidence>
<gene>
    <name evidence="1" type="ORF">R3P82_17405</name>
</gene>
<evidence type="ECO:0000313" key="2">
    <source>
        <dbReference type="Proteomes" id="UP001185873"/>
    </source>
</evidence>
<dbReference type="AlphaFoldDB" id="A0AAE4QZ68"/>
<protein>
    <recommendedName>
        <fullName evidence="3">PE-PGRS family protein</fullName>
    </recommendedName>
</protein>